<dbReference type="GeneID" id="70234898"/>
<protein>
    <submittedName>
        <fullName evidence="1">Uncharacterized protein</fullName>
    </submittedName>
</protein>
<reference evidence="1" key="1">
    <citation type="journal article" date="2021" name="Open Biol.">
        <title>Shared evolutionary footprints suggest mitochondrial oxidative damage underlies multiple complex I losses in fungi.</title>
        <authorList>
            <person name="Schikora-Tamarit M.A."/>
            <person name="Marcet-Houben M."/>
            <person name="Nosek J."/>
            <person name="Gabaldon T."/>
        </authorList>
    </citation>
    <scope>NUCLEOTIDE SEQUENCE</scope>
    <source>
        <strain evidence="1">CBS6075</strain>
    </source>
</reference>
<dbReference type="Proteomes" id="UP000769157">
    <property type="component" value="Unassembled WGS sequence"/>
</dbReference>
<evidence type="ECO:0000313" key="1">
    <source>
        <dbReference type="EMBL" id="KAH3667282.1"/>
    </source>
</evidence>
<evidence type="ECO:0000313" key="2">
    <source>
        <dbReference type="Proteomes" id="UP000769157"/>
    </source>
</evidence>
<dbReference type="RefSeq" id="XP_046062094.1">
    <property type="nucleotide sequence ID" value="XM_046203855.1"/>
</dbReference>
<sequence>MLKTGFVALFNSSAVFFPLFQGVWYPSQIWSKSQTENSQIMLSSSILQSLTLCILATAGDLLSQLGQVLLVTHAGAHPVLNQLRHAPHSQRNHVSVGVHQVLVHRWTSHNVQVQVLDRAVFLSHLVDDVSHTGVELVVKLWKLCFANWNLVHRLNTKHIVHQLRNSISTNVQEQLRRVVDQVQTVLLKVRNGGIDGFRKNNLAVLLWWNLVRLVLAVVWESTVVGHRVQCIHRWVDVRDQTLQWKSRQSVERRRTVIGWNFARSESNVFGQCLQQQWQHSQIGTKLQWRRRTKVSRNDLLLVKGKNVNQNFVQVVSSIVQGRRQSLLHGPVREVVGQSQLVGRSINVSKVLGGWNCKSHHSHSSLTETGGVQHGGLEIHVWLGDVLVDRHLNDIRLVSWERWERTQIRRSVEEVSVERVHPQSARSPNSQHSFQSNLHGEMVGNLFGELGDVFHSACRPGRVEVGLTGRVSWQVRKSGNVLVVGAGQEHVNSDLRLVTFHSKRLVERVV</sequence>
<reference evidence="1" key="2">
    <citation type="submission" date="2021-01" db="EMBL/GenBank/DDBJ databases">
        <authorList>
            <person name="Schikora-Tamarit M.A."/>
        </authorList>
    </citation>
    <scope>NUCLEOTIDE SEQUENCE</scope>
    <source>
        <strain evidence="1">CBS6075</strain>
    </source>
</reference>
<proteinExistence type="predicted"/>
<dbReference type="AlphaFoldDB" id="A0A9P8P8K7"/>
<comment type="caution">
    <text evidence="1">The sequence shown here is derived from an EMBL/GenBank/DDBJ whole genome shotgun (WGS) entry which is preliminary data.</text>
</comment>
<accession>A0A9P8P8K7</accession>
<dbReference type="EMBL" id="JAEUBE010000183">
    <property type="protein sequence ID" value="KAH3667282.1"/>
    <property type="molecule type" value="Genomic_DNA"/>
</dbReference>
<name>A0A9P8P8K7_9ASCO</name>
<gene>
    <name evidence="1" type="ORF">OGAPHI_002931</name>
</gene>
<organism evidence="1 2">
    <name type="scientific">Ogataea philodendri</name>
    <dbReference type="NCBI Taxonomy" id="1378263"/>
    <lineage>
        <taxon>Eukaryota</taxon>
        <taxon>Fungi</taxon>
        <taxon>Dikarya</taxon>
        <taxon>Ascomycota</taxon>
        <taxon>Saccharomycotina</taxon>
        <taxon>Pichiomycetes</taxon>
        <taxon>Pichiales</taxon>
        <taxon>Pichiaceae</taxon>
        <taxon>Ogataea</taxon>
    </lineage>
</organism>
<keyword evidence="2" id="KW-1185">Reference proteome</keyword>